<name>L2F9U5_9GAMM</name>
<dbReference type="SUPFAM" id="SSF144064">
    <property type="entry name" value="Heme iron utilization protein-like"/>
    <property type="match status" value="1"/>
</dbReference>
<dbReference type="eggNOG" id="COG3720">
    <property type="taxonomic scope" value="Bacteria"/>
</dbReference>
<protein>
    <submittedName>
        <fullName evidence="2">Hemin-degrading family protein</fullName>
    </submittedName>
</protein>
<dbReference type="GO" id="GO:0006826">
    <property type="term" value="P:iron ion transport"/>
    <property type="evidence" value="ECO:0007669"/>
    <property type="project" value="InterPro"/>
</dbReference>
<comment type="caution">
    <text evidence="2">The sequence shown here is derived from an EMBL/GenBank/DDBJ whole genome shotgun (WGS) entry which is preliminary data.</text>
</comment>
<dbReference type="STRING" id="1230338.MOMA_04620"/>
<dbReference type="PATRIC" id="fig|1230338.3.peg.1003"/>
<dbReference type="CDD" id="cd16831">
    <property type="entry name" value="HemS-like_C"/>
    <property type="match status" value="1"/>
</dbReference>
<dbReference type="Pfam" id="PF05171">
    <property type="entry name" value="HemS"/>
    <property type="match status" value="1"/>
</dbReference>
<dbReference type="InterPro" id="IPR010413">
    <property type="entry name" value="HutX-like"/>
</dbReference>
<dbReference type="CDD" id="cd16830">
    <property type="entry name" value="HemS-like_N"/>
    <property type="match status" value="1"/>
</dbReference>
<dbReference type="EMBL" id="ANIN01000001">
    <property type="protein sequence ID" value="ELA09660.1"/>
    <property type="molecule type" value="Genomic_DNA"/>
</dbReference>
<evidence type="ECO:0000313" key="2">
    <source>
        <dbReference type="EMBL" id="ELA09660.1"/>
    </source>
</evidence>
<dbReference type="OrthoDB" id="316630at2"/>
<sequence length="368" mass="41625">MQTTAKIVLNTVQKNSQLWQTYQAKKAETPMLFPTEGAMVLGVSELELLLASPNSRYLGDNCRDMLLELHTLGVVESIVRNEFCVHEQQGVYRNLELGKMMGLALGDGSDGLDLRLFLHKFKHMLAIVNNDKAKPSYSIAFFDERGNAINKAFLTQFDDDSVQTWQQLTDKFAENAASEIELLPIAPQNQWQLHTLNVDDKQQFGDDWQAMTDIHQFHSILKKYELDRASGYHNAPDGMAVAVKPEIVEVLLNKLASEQVNTMIFVGNMGMVQIFAGGLHHIKRMGNWLNVMDKKATGFTLHLNDKALTQVWFIKRPNSDGFTSAFEGFDAKGNSIVTWFGVRTEGQQQDPKWQELAQNLADEFKLEQ</sequence>
<evidence type="ECO:0000259" key="1">
    <source>
        <dbReference type="Pfam" id="PF05171"/>
    </source>
</evidence>
<dbReference type="Proteomes" id="UP000023795">
    <property type="component" value="Unassembled WGS sequence"/>
</dbReference>
<dbReference type="Gene3D" id="3.40.1570.10">
    <property type="entry name" value="HemS/ChuS/ChuX like domains"/>
    <property type="match status" value="2"/>
</dbReference>
<dbReference type="RefSeq" id="WP_009767478.1">
    <property type="nucleotide sequence ID" value="NZ_ANIN01000001.1"/>
</dbReference>
<dbReference type="Pfam" id="PF06228">
    <property type="entry name" value="ChuX_HutX"/>
    <property type="match status" value="1"/>
</dbReference>
<dbReference type="InterPro" id="IPR053733">
    <property type="entry name" value="Heme_Transport_Util_sf"/>
</dbReference>
<dbReference type="AlphaFoldDB" id="L2F9U5"/>
<organism evidence="2 3">
    <name type="scientific">Moraxella macacae 0408225</name>
    <dbReference type="NCBI Taxonomy" id="1230338"/>
    <lineage>
        <taxon>Bacteria</taxon>
        <taxon>Pseudomonadati</taxon>
        <taxon>Pseudomonadota</taxon>
        <taxon>Gammaproteobacteria</taxon>
        <taxon>Moraxellales</taxon>
        <taxon>Moraxellaceae</taxon>
        <taxon>Moraxella</taxon>
    </lineage>
</organism>
<evidence type="ECO:0000313" key="3">
    <source>
        <dbReference type="Proteomes" id="UP000023795"/>
    </source>
</evidence>
<keyword evidence="3" id="KW-1185">Reference proteome</keyword>
<dbReference type="InterPro" id="IPR007845">
    <property type="entry name" value="HemS/ChuX_dom"/>
</dbReference>
<feature type="domain" description="Haemin-degrading HemS/ChuX" evidence="1">
    <location>
        <begin position="226"/>
        <end position="360"/>
    </location>
</feature>
<proteinExistence type="predicted"/>
<accession>L2F9U5</accession>
<gene>
    <name evidence="2" type="ORF">MOMA_04620</name>
</gene>
<reference evidence="2 3" key="1">
    <citation type="journal article" date="2013" name="Genome Announc.">
        <title>Genome Sequence of Moraxella macacae 0408225, a Novel Bacterial Species Isolated from a Cynomolgus Macaque with Epistaxis.</title>
        <authorList>
            <person name="Ladner J.T."/>
            <person name="Whitehouse C.A."/>
            <person name="Koroleva G.I."/>
            <person name="Palacios G.F."/>
        </authorList>
    </citation>
    <scope>NUCLEOTIDE SEQUENCE [LARGE SCALE GENOMIC DNA]</scope>
    <source>
        <strain evidence="2 3">0408225</strain>
    </source>
</reference>